<dbReference type="EMBL" id="BSNL01000001">
    <property type="protein sequence ID" value="GLQ27533.1"/>
    <property type="molecule type" value="Genomic_DNA"/>
</dbReference>
<reference evidence="4" key="2">
    <citation type="submission" date="2023-01" db="EMBL/GenBank/DDBJ databases">
        <title>Draft genome sequence of Sulfitobacter pacificus strain NBRC 109915.</title>
        <authorList>
            <person name="Sun Q."/>
            <person name="Mori K."/>
        </authorList>
    </citation>
    <scope>NUCLEOTIDE SEQUENCE</scope>
    <source>
        <strain evidence="4">NBRC 109915</strain>
    </source>
</reference>
<name>A0ABQ5VKJ0_9RHOB</name>
<dbReference type="InterPro" id="IPR022742">
    <property type="entry name" value="Hydrolase_4"/>
</dbReference>
<keyword evidence="1" id="KW-0378">Hydrolase</keyword>
<dbReference type="Gene3D" id="3.40.50.1820">
    <property type="entry name" value="alpha/beta hydrolase"/>
    <property type="match status" value="1"/>
</dbReference>
<evidence type="ECO:0000313" key="4">
    <source>
        <dbReference type="EMBL" id="GLQ27533.1"/>
    </source>
</evidence>
<feature type="domain" description="Serine aminopeptidase S33" evidence="3">
    <location>
        <begin position="81"/>
        <end position="177"/>
    </location>
</feature>
<sequence length="341" mass="37163">MKNILHIAALTLALTANSVLAQEVRTGLSDLKISDARRDRPLEGFIWYPTKETARLKAHQSNGVWQGIQAIEDAEPLTGKRPFVVLSHGMYGNARNQNWLADALVQHGFVVAAIHHPGTSSWMRDPDQARQMWDRPGDISRVIDHVLTDPTISTHIDPERIYMAGHSLGGMTAVALAGGRFDAPKMDAFCAARPREMVCGLLDLWKIAKTPEDAKAMQADLSDPRIKGFAMFDLGATQTFSTASLNAIARPLLVIGAPKGESDVNLDVESRALRAAVPAEFVTYMEPENLSHFDFLGVCKPGGLAILQAEEPEDAFICADGVEERMADQAIVIEAVLAAFQ</sequence>
<dbReference type="Proteomes" id="UP001161388">
    <property type="component" value="Unassembled WGS sequence"/>
</dbReference>
<accession>A0ABQ5VKJ0</accession>
<dbReference type="SUPFAM" id="SSF53474">
    <property type="entry name" value="alpha/beta-Hydrolases"/>
    <property type="match status" value="1"/>
</dbReference>
<protein>
    <recommendedName>
        <fullName evidence="3">Serine aminopeptidase S33 domain-containing protein</fullName>
    </recommendedName>
</protein>
<comment type="caution">
    <text evidence="4">The sequence shown here is derived from an EMBL/GenBank/DDBJ whole genome shotgun (WGS) entry which is preliminary data.</text>
</comment>
<dbReference type="PANTHER" id="PTHR22946:SF9">
    <property type="entry name" value="POLYKETIDE TRANSFERASE AF380"/>
    <property type="match status" value="1"/>
</dbReference>
<dbReference type="Pfam" id="PF12146">
    <property type="entry name" value="Hydrolase_4"/>
    <property type="match status" value="1"/>
</dbReference>
<dbReference type="InterPro" id="IPR050261">
    <property type="entry name" value="FrsA_esterase"/>
</dbReference>
<gene>
    <name evidence="4" type="ORF">GCM10007927_23360</name>
</gene>
<keyword evidence="2" id="KW-0732">Signal</keyword>
<dbReference type="PIRSF" id="PIRSF031982">
    <property type="entry name" value="UCP031982_abhydr"/>
    <property type="match status" value="1"/>
</dbReference>
<dbReference type="InterPro" id="IPR016986">
    <property type="entry name" value="UCP031982_abhydr"/>
</dbReference>
<evidence type="ECO:0000259" key="3">
    <source>
        <dbReference type="Pfam" id="PF12146"/>
    </source>
</evidence>
<dbReference type="RefSeq" id="WP_284373616.1">
    <property type="nucleotide sequence ID" value="NZ_BSNL01000001.1"/>
</dbReference>
<feature type="signal peptide" evidence="2">
    <location>
        <begin position="1"/>
        <end position="21"/>
    </location>
</feature>
<proteinExistence type="predicted"/>
<dbReference type="InterPro" id="IPR029058">
    <property type="entry name" value="AB_hydrolase_fold"/>
</dbReference>
<feature type="chain" id="PRO_5045748605" description="Serine aminopeptidase S33 domain-containing protein" evidence="2">
    <location>
        <begin position="22"/>
        <end position="341"/>
    </location>
</feature>
<dbReference type="PANTHER" id="PTHR22946">
    <property type="entry name" value="DIENELACTONE HYDROLASE DOMAIN-CONTAINING PROTEIN-RELATED"/>
    <property type="match status" value="1"/>
</dbReference>
<reference evidence="4" key="1">
    <citation type="journal article" date="2014" name="Int. J. Syst. Evol. Microbiol.">
        <title>Complete genome of a new Firmicutes species belonging to the dominant human colonic microbiota ('Ruminococcus bicirculans') reveals two chromosomes and a selective capacity to utilize plant glucans.</title>
        <authorList>
            <consortium name="NISC Comparative Sequencing Program"/>
            <person name="Wegmann U."/>
            <person name="Louis P."/>
            <person name="Goesmann A."/>
            <person name="Henrissat B."/>
            <person name="Duncan S.H."/>
            <person name="Flint H.J."/>
        </authorList>
    </citation>
    <scope>NUCLEOTIDE SEQUENCE</scope>
    <source>
        <strain evidence="4">NBRC 109915</strain>
    </source>
</reference>
<keyword evidence="5" id="KW-1185">Reference proteome</keyword>
<evidence type="ECO:0000256" key="2">
    <source>
        <dbReference type="SAM" id="SignalP"/>
    </source>
</evidence>
<evidence type="ECO:0000313" key="5">
    <source>
        <dbReference type="Proteomes" id="UP001161388"/>
    </source>
</evidence>
<evidence type="ECO:0000256" key="1">
    <source>
        <dbReference type="ARBA" id="ARBA00022801"/>
    </source>
</evidence>
<organism evidence="4 5">
    <name type="scientific">Sulfitobacter pacificus</name>
    <dbReference type="NCBI Taxonomy" id="1499314"/>
    <lineage>
        <taxon>Bacteria</taxon>
        <taxon>Pseudomonadati</taxon>
        <taxon>Pseudomonadota</taxon>
        <taxon>Alphaproteobacteria</taxon>
        <taxon>Rhodobacterales</taxon>
        <taxon>Roseobacteraceae</taxon>
        <taxon>Sulfitobacter</taxon>
    </lineage>
</organism>